<evidence type="ECO:0000313" key="2">
    <source>
        <dbReference type="EMBL" id="KAG0457222.1"/>
    </source>
</evidence>
<feature type="compositionally biased region" description="Basic and acidic residues" evidence="1">
    <location>
        <begin position="55"/>
        <end position="71"/>
    </location>
</feature>
<evidence type="ECO:0000256" key="1">
    <source>
        <dbReference type="SAM" id="MobiDB-lite"/>
    </source>
</evidence>
<name>A0A835UD57_VANPL</name>
<dbReference type="EMBL" id="JADCNL010000012">
    <property type="protein sequence ID" value="KAG0457222.1"/>
    <property type="molecule type" value="Genomic_DNA"/>
</dbReference>
<feature type="region of interest" description="Disordered" evidence="1">
    <location>
        <begin position="38"/>
        <end position="71"/>
    </location>
</feature>
<reference evidence="2 3" key="1">
    <citation type="journal article" date="2020" name="Nat. Food">
        <title>A phased Vanilla planifolia genome enables genetic improvement of flavour and production.</title>
        <authorList>
            <person name="Hasing T."/>
            <person name="Tang H."/>
            <person name="Brym M."/>
            <person name="Khazi F."/>
            <person name="Huang T."/>
            <person name="Chambers A.H."/>
        </authorList>
    </citation>
    <scope>NUCLEOTIDE SEQUENCE [LARGE SCALE GENOMIC DNA]</scope>
    <source>
        <tissue evidence="2">Leaf</tissue>
    </source>
</reference>
<comment type="caution">
    <text evidence="2">The sequence shown here is derived from an EMBL/GenBank/DDBJ whole genome shotgun (WGS) entry which is preliminary data.</text>
</comment>
<dbReference type="AlphaFoldDB" id="A0A835UD57"/>
<organism evidence="2 3">
    <name type="scientific">Vanilla planifolia</name>
    <name type="common">Vanilla</name>
    <dbReference type="NCBI Taxonomy" id="51239"/>
    <lineage>
        <taxon>Eukaryota</taxon>
        <taxon>Viridiplantae</taxon>
        <taxon>Streptophyta</taxon>
        <taxon>Embryophyta</taxon>
        <taxon>Tracheophyta</taxon>
        <taxon>Spermatophyta</taxon>
        <taxon>Magnoliopsida</taxon>
        <taxon>Liliopsida</taxon>
        <taxon>Asparagales</taxon>
        <taxon>Orchidaceae</taxon>
        <taxon>Vanilloideae</taxon>
        <taxon>Vanilleae</taxon>
        <taxon>Vanilla</taxon>
    </lineage>
</organism>
<dbReference type="Proteomes" id="UP000636800">
    <property type="component" value="Chromosome 12"/>
</dbReference>
<protein>
    <submittedName>
        <fullName evidence="2">Uncharacterized protein</fullName>
    </submittedName>
</protein>
<accession>A0A835UD57</accession>
<gene>
    <name evidence="2" type="ORF">HPP92_022379</name>
</gene>
<evidence type="ECO:0000313" key="3">
    <source>
        <dbReference type="Proteomes" id="UP000636800"/>
    </source>
</evidence>
<sequence length="71" mass="7952">MGGCASRPKDLNVQARRRPRLRLPPEVTNKIVEETTTELTEEVEKEKVTASIESSEPKDTQVNDAKAGREM</sequence>
<proteinExistence type="predicted"/>
<keyword evidence="3" id="KW-1185">Reference proteome</keyword>